<sequence>MIFFKAILTCAILALSVLGRLSSSTDAEEMVMTPGGLVPKSSVHRVPEGARVHHTAAEVHLIAADGTIIHSAPVSKTISTKSKISGTPTSFAPRELSSGYVAYSYWKNNATSDIGSFSTTWSVPPTPAKKDGQILYIFNALIPSSFDGIFQPVLQFGSTPAGGGNYWAVASWYLIGSNTYYTVPAQVKAGQSLTGVMSLKSTTVSGNTTTFHWNSVFTSVPSTSLSISTTEVFNYAYEALEIYTASGASDLPTGKTMMTNINIATQDGLHPPLNWTSISDSTEGFQMAVLSSASTNGTMQITYP</sequence>
<evidence type="ECO:0000313" key="2">
    <source>
        <dbReference type="EMBL" id="KAG5161886.1"/>
    </source>
</evidence>
<proteinExistence type="predicted"/>
<protein>
    <submittedName>
        <fullName evidence="2">Uncharacterized protein</fullName>
    </submittedName>
</protein>
<dbReference type="EMBL" id="JAFIQS010000023">
    <property type="protein sequence ID" value="KAG5161886.1"/>
    <property type="molecule type" value="Genomic_DNA"/>
</dbReference>
<dbReference type="AlphaFoldDB" id="A0A8H8CDT4"/>
<organism evidence="2">
    <name type="scientific">Psilocybe cubensis</name>
    <name type="common">Psychedelic mushroom</name>
    <name type="synonym">Stropharia cubensis</name>
    <dbReference type="NCBI Taxonomy" id="181762"/>
    <lineage>
        <taxon>Eukaryota</taxon>
        <taxon>Fungi</taxon>
        <taxon>Dikarya</taxon>
        <taxon>Basidiomycota</taxon>
        <taxon>Agaricomycotina</taxon>
        <taxon>Agaricomycetes</taxon>
        <taxon>Agaricomycetidae</taxon>
        <taxon>Agaricales</taxon>
        <taxon>Agaricineae</taxon>
        <taxon>Strophariaceae</taxon>
        <taxon>Psilocybe</taxon>
    </lineage>
</organism>
<comment type="caution">
    <text evidence="2">The sequence shown here is derived from an EMBL/GenBank/DDBJ whole genome shotgun (WGS) entry which is preliminary data.</text>
</comment>
<gene>
    <name evidence="2" type="ORF">JR316_013173</name>
</gene>
<feature type="chain" id="PRO_5034127305" evidence="1">
    <location>
        <begin position="28"/>
        <end position="304"/>
    </location>
</feature>
<reference evidence="2" key="1">
    <citation type="submission" date="2021-02" db="EMBL/GenBank/DDBJ databases">
        <title>Psilocybe cubensis genome.</title>
        <authorList>
            <person name="Mckernan K.J."/>
            <person name="Crawford S."/>
            <person name="Trippe A."/>
            <person name="Kane L.T."/>
            <person name="Mclaughlin S."/>
        </authorList>
    </citation>
    <scope>NUCLEOTIDE SEQUENCE [LARGE SCALE GENOMIC DNA]</scope>
    <source>
        <strain evidence="2">MGC-MH-2018</strain>
    </source>
</reference>
<name>A0A8H8CDT4_PSICU</name>
<keyword evidence="1" id="KW-0732">Signal</keyword>
<feature type="signal peptide" evidence="1">
    <location>
        <begin position="1"/>
        <end position="27"/>
    </location>
</feature>
<evidence type="ECO:0000256" key="1">
    <source>
        <dbReference type="SAM" id="SignalP"/>
    </source>
</evidence>
<dbReference type="OrthoDB" id="3256306at2759"/>
<accession>A0A8H8CDT4</accession>